<keyword evidence="3" id="KW-1185">Reference proteome</keyword>
<evidence type="ECO:0000313" key="2">
    <source>
        <dbReference type="EMBL" id="KZT68933.1"/>
    </source>
</evidence>
<dbReference type="SUPFAM" id="SSF56112">
    <property type="entry name" value="Protein kinase-like (PK-like)"/>
    <property type="match status" value="1"/>
</dbReference>
<reference evidence="2 3" key="1">
    <citation type="journal article" date="2016" name="Mol. Biol. Evol.">
        <title>Comparative Genomics of Early-Diverging Mushroom-Forming Fungi Provides Insights into the Origins of Lignocellulose Decay Capabilities.</title>
        <authorList>
            <person name="Nagy L.G."/>
            <person name="Riley R."/>
            <person name="Tritt A."/>
            <person name="Adam C."/>
            <person name="Daum C."/>
            <person name="Floudas D."/>
            <person name="Sun H."/>
            <person name="Yadav J.S."/>
            <person name="Pangilinan J."/>
            <person name="Larsson K.H."/>
            <person name="Matsuura K."/>
            <person name="Barry K."/>
            <person name="Labutti K."/>
            <person name="Kuo R."/>
            <person name="Ohm R.A."/>
            <person name="Bhattacharya S.S."/>
            <person name="Shirouzu T."/>
            <person name="Yoshinaga Y."/>
            <person name="Martin F.M."/>
            <person name="Grigoriev I.V."/>
            <person name="Hibbett D.S."/>
        </authorList>
    </citation>
    <scope>NUCLEOTIDE SEQUENCE [LARGE SCALE GENOMIC DNA]</scope>
    <source>
        <strain evidence="2 3">L-15889</strain>
    </source>
</reference>
<feature type="signal peptide" evidence="1">
    <location>
        <begin position="1"/>
        <end position="19"/>
    </location>
</feature>
<organism evidence="2 3">
    <name type="scientific">Daedalea quercina L-15889</name>
    <dbReference type="NCBI Taxonomy" id="1314783"/>
    <lineage>
        <taxon>Eukaryota</taxon>
        <taxon>Fungi</taxon>
        <taxon>Dikarya</taxon>
        <taxon>Basidiomycota</taxon>
        <taxon>Agaricomycotina</taxon>
        <taxon>Agaricomycetes</taxon>
        <taxon>Polyporales</taxon>
        <taxon>Fomitopsis</taxon>
    </lineage>
</organism>
<accession>A0A165Q2Q9</accession>
<dbReference type="AlphaFoldDB" id="A0A165Q2Q9"/>
<dbReference type="InterPro" id="IPR011009">
    <property type="entry name" value="Kinase-like_dom_sf"/>
</dbReference>
<evidence type="ECO:0008006" key="4">
    <source>
        <dbReference type="Google" id="ProtNLM"/>
    </source>
</evidence>
<gene>
    <name evidence="2" type="ORF">DAEQUDRAFT_811802</name>
</gene>
<dbReference type="OrthoDB" id="2796571at2759"/>
<evidence type="ECO:0000313" key="3">
    <source>
        <dbReference type="Proteomes" id="UP000076727"/>
    </source>
</evidence>
<evidence type="ECO:0000256" key="1">
    <source>
        <dbReference type="SAM" id="SignalP"/>
    </source>
</evidence>
<keyword evidence="1" id="KW-0732">Signal</keyword>
<protein>
    <recommendedName>
        <fullName evidence="4">Non-specific serine/threonine protein kinase</fullName>
    </recommendedName>
</protein>
<dbReference type="EMBL" id="KV429062">
    <property type="protein sequence ID" value="KZT68933.1"/>
    <property type="molecule type" value="Genomic_DNA"/>
</dbReference>
<name>A0A165Q2Q9_9APHY</name>
<proteinExistence type="predicted"/>
<feature type="non-terminal residue" evidence="2">
    <location>
        <position position="272"/>
    </location>
</feature>
<feature type="chain" id="PRO_5007864559" description="Non-specific serine/threonine protein kinase" evidence="1">
    <location>
        <begin position="20"/>
        <end position="272"/>
    </location>
</feature>
<sequence length="272" mass="29535">MRLFLTSIIGCLFAVLAFCTPAPSPDPVAVHVYKLARPIDQYAPSQYYERSLALRSTAQALLTLAEREDGALEVTIGGQKLKLQKHTAQGKDGEVYVVTEGQGFVGDFAKAKVTEMEVTVTEKVGQAALAGKDATGKPWLVTKKSPEMEITKTDAYKTAKKEGKAKLTELCEKIETLGVKAVEDAHTLSGYTHGDLTVHNLLFDTHVTKAYLIDWGYVQQNAPNANSLRPSSDTASAPCATSCSPAAQEEDPFCRLSVVQRLLELDKTWTIG</sequence>
<dbReference type="Proteomes" id="UP000076727">
    <property type="component" value="Unassembled WGS sequence"/>
</dbReference>